<dbReference type="GO" id="GO:0000976">
    <property type="term" value="F:transcription cis-regulatory region binding"/>
    <property type="evidence" value="ECO:0007669"/>
    <property type="project" value="TreeGrafter"/>
</dbReference>
<dbReference type="OrthoDB" id="4542210at2"/>
<dbReference type="KEGG" id="sct:SCAT_2511"/>
<keyword evidence="6" id="KW-1185">Reference proteome</keyword>
<dbReference type="RefSeq" id="WP_014143256.1">
    <property type="nucleotide sequence ID" value="NC_016111.1"/>
</dbReference>
<dbReference type="EMBL" id="CP003219">
    <property type="protein sequence ID" value="AEW94870.1"/>
    <property type="molecule type" value="Genomic_DNA"/>
</dbReference>
<dbReference type="GO" id="GO:0003700">
    <property type="term" value="F:DNA-binding transcription factor activity"/>
    <property type="evidence" value="ECO:0007669"/>
    <property type="project" value="TreeGrafter"/>
</dbReference>
<dbReference type="SUPFAM" id="SSF48498">
    <property type="entry name" value="Tetracyclin repressor-like, C-terminal domain"/>
    <property type="match status" value="1"/>
</dbReference>
<dbReference type="PANTHER" id="PTHR30055:SF209">
    <property type="entry name" value="POSSIBLE TRANSCRIPTIONAL REGULATORY PROTEIN (PROBABLY TETR-FAMILY)"/>
    <property type="match status" value="1"/>
</dbReference>
<feature type="DNA-binding region" description="H-T-H motif" evidence="2">
    <location>
        <begin position="68"/>
        <end position="87"/>
    </location>
</feature>
<dbReference type="AlphaFoldDB" id="F8K111"/>
<keyword evidence="1 2" id="KW-0238">DNA-binding</keyword>
<dbReference type="STRING" id="1003195.SCATT_24990"/>
<feature type="region of interest" description="Disordered" evidence="3">
    <location>
        <begin position="1"/>
        <end position="44"/>
    </location>
</feature>
<evidence type="ECO:0000259" key="4">
    <source>
        <dbReference type="PROSITE" id="PS50977"/>
    </source>
</evidence>
<dbReference type="HOGENOM" id="CLU_069356_17_2_11"/>
<name>F8K111_STREN</name>
<sequence>MPRISRHGSGDNSAAKRGCGITGGGGDEDGRTAEGTQRRERADAARNRRAILRAAEDLLARYRPEQVSMERIAAAAGVGKGTLFHRFGSRMGLMTALMEERALALRDQVETGPPPLGPGAPPRERLLAFLDAVCDVVARNKGLLAALGHAAGTHRPQRPEGEPDHPVYDAWHGHVSALIERERPDLDAPMVAHMLLAAFASPYLMGSLERGESERVAVTLRRLAVAVLDAAP</sequence>
<accession>G8WU48</accession>
<gene>
    <name evidence="5" type="ordered locus">SCATT_24990</name>
</gene>
<protein>
    <submittedName>
        <fullName evidence="5">Putative transcriptional regulator</fullName>
    </submittedName>
</protein>
<organism evidence="5 6">
    <name type="scientific">Streptantibioticus cattleyicolor (strain ATCC 35852 / DSM 46488 / JCM 4925 / NBRC 14057 / NRRL 8057)</name>
    <name type="common">Streptomyces cattleya</name>
    <dbReference type="NCBI Taxonomy" id="1003195"/>
    <lineage>
        <taxon>Bacteria</taxon>
        <taxon>Bacillati</taxon>
        <taxon>Actinomycetota</taxon>
        <taxon>Actinomycetes</taxon>
        <taxon>Kitasatosporales</taxon>
        <taxon>Streptomycetaceae</taxon>
        <taxon>Streptantibioticus</taxon>
    </lineage>
</organism>
<dbReference type="PATRIC" id="fig|1003195.11.peg.4015"/>
<dbReference type="Pfam" id="PF00440">
    <property type="entry name" value="TetR_N"/>
    <property type="match status" value="1"/>
</dbReference>
<evidence type="ECO:0000313" key="5">
    <source>
        <dbReference type="EMBL" id="AEW94870.1"/>
    </source>
</evidence>
<dbReference type="KEGG" id="scy:SCATT_24990"/>
<dbReference type="SUPFAM" id="SSF46689">
    <property type="entry name" value="Homeodomain-like"/>
    <property type="match status" value="1"/>
</dbReference>
<dbReference type="InterPro" id="IPR009057">
    <property type="entry name" value="Homeodomain-like_sf"/>
</dbReference>
<dbReference type="Proteomes" id="UP000007842">
    <property type="component" value="Chromosome"/>
</dbReference>
<feature type="domain" description="HTH tetR-type" evidence="4">
    <location>
        <begin position="45"/>
        <end position="105"/>
    </location>
</feature>
<evidence type="ECO:0000313" key="6">
    <source>
        <dbReference type="Proteomes" id="UP000007842"/>
    </source>
</evidence>
<evidence type="ECO:0000256" key="3">
    <source>
        <dbReference type="SAM" id="MobiDB-lite"/>
    </source>
</evidence>
<proteinExistence type="predicted"/>
<accession>F8K111</accession>
<dbReference type="eggNOG" id="COG1309">
    <property type="taxonomic scope" value="Bacteria"/>
</dbReference>
<feature type="compositionally biased region" description="Basic and acidic residues" evidence="3">
    <location>
        <begin position="28"/>
        <end position="44"/>
    </location>
</feature>
<reference evidence="6" key="1">
    <citation type="submission" date="2011-12" db="EMBL/GenBank/DDBJ databases">
        <title>Complete genome sequence of Streptomyces cattleya strain DSM 46488.</title>
        <authorList>
            <person name="Ou H.-Y."/>
            <person name="Li P."/>
            <person name="Zhao C."/>
            <person name="O'Hagan D."/>
            <person name="Deng Z."/>
        </authorList>
    </citation>
    <scope>NUCLEOTIDE SEQUENCE [LARGE SCALE GENOMIC DNA]</scope>
    <source>
        <strain evidence="6">ATCC 35852 / DSM 46488 / JCM 4925 / NBRC 14057 / NRRL 8057</strain>
    </source>
</reference>
<dbReference type="InterPro" id="IPR001647">
    <property type="entry name" value="HTH_TetR"/>
</dbReference>
<evidence type="ECO:0000256" key="2">
    <source>
        <dbReference type="PROSITE-ProRule" id="PRU00335"/>
    </source>
</evidence>
<dbReference type="PROSITE" id="PS50977">
    <property type="entry name" value="HTH_TETR_2"/>
    <property type="match status" value="1"/>
</dbReference>
<dbReference type="InterPro" id="IPR050109">
    <property type="entry name" value="HTH-type_TetR-like_transc_reg"/>
</dbReference>
<dbReference type="InterPro" id="IPR036271">
    <property type="entry name" value="Tet_transcr_reg_TetR-rel_C_sf"/>
</dbReference>
<dbReference type="Gene3D" id="1.10.357.10">
    <property type="entry name" value="Tetracycline Repressor, domain 2"/>
    <property type="match status" value="1"/>
</dbReference>
<dbReference type="PANTHER" id="PTHR30055">
    <property type="entry name" value="HTH-TYPE TRANSCRIPTIONAL REGULATOR RUTR"/>
    <property type="match status" value="1"/>
</dbReference>
<evidence type="ECO:0000256" key="1">
    <source>
        <dbReference type="ARBA" id="ARBA00023125"/>
    </source>
</evidence>